<evidence type="ECO:0000259" key="3">
    <source>
        <dbReference type="Pfam" id="PF13439"/>
    </source>
</evidence>
<keyword evidence="5" id="KW-1185">Reference proteome</keyword>
<dbReference type="Proteomes" id="UP000199118">
    <property type="component" value="Unassembled WGS sequence"/>
</dbReference>
<feature type="domain" description="Glycosyltransferase subfamily 4-like N-terminal" evidence="3">
    <location>
        <begin position="93"/>
        <end position="244"/>
    </location>
</feature>
<evidence type="ECO:0000259" key="2">
    <source>
        <dbReference type="Pfam" id="PF00534"/>
    </source>
</evidence>
<dbReference type="Pfam" id="PF00534">
    <property type="entry name" value="Glycos_transf_1"/>
    <property type="match status" value="1"/>
</dbReference>
<dbReference type="GO" id="GO:0016757">
    <property type="term" value="F:glycosyltransferase activity"/>
    <property type="evidence" value="ECO:0007669"/>
    <property type="project" value="InterPro"/>
</dbReference>
<dbReference type="STRING" id="356660.SAMN05444336_11315"/>
<proteinExistence type="predicted"/>
<dbReference type="EMBL" id="FNMZ01000013">
    <property type="protein sequence ID" value="SDX92086.1"/>
    <property type="molecule type" value="Genomic_DNA"/>
</dbReference>
<protein>
    <submittedName>
        <fullName evidence="4">Glycosyltransferase involved in cell wall bisynthesis</fullName>
    </submittedName>
</protein>
<evidence type="ECO:0000313" key="4">
    <source>
        <dbReference type="EMBL" id="SDX92086.1"/>
    </source>
</evidence>
<feature type="compositionally biased region" description="Basic and acidic residues" evidence="1">
    <location>
        <begin position="10"/>
        <end position="21"/>
    </location>
</feature>
<organism evidence="4 5">
    <name type="scientific">Albimonas donghaensis</name>
    <dbReference type="NCBI Taxonomy" id="356660"/>
    <lineage>
        <taxon>Bacteria</taxon>
        <taxon>Pseudomonadati</taxon>
        <taxon>Pseudomonadota</taxon>
        <taxon>Alphaproteobacteria</taxon>
        <taxon>Rhodobacterales</taxon>
        <taxon>Paracoccaceae</taxon>
        <taxon>Albimonas</taxon>
    </lineage>
</organism>
<dbReference type="InterPro" id="IPR028098">
    <property type="entry name" value="Glyco_trans_4-like_N"/>
</dbReference>
<dbReference type="AlphaFoldDB" id="A0A1H3FM63"/>
<feature type="domain" description="Glycosyl transferase family 1" evidence="2">
    <location>
        <begin position="268"/>
        <end position="421"/>
    </location>
</feature>
<dbReference type="CDD" id="cd03801">
    <property type="entry name" value="GT4_PimA-like"/>
    <property type="match status" value="1"/>
</dbReference>
<gene>
    <name evidence="4" type="ORF">SAMN05444336_11315</name>
</gene>
<keyword evidence="4" id="KW-0808">Transferase</keyword>
<evidence type="ECO:0000256" key="1">
    <source>
        <dbReference type="SAM" id="MobiDB-lite"/>
    </source>
</evidence>
<dbReference type="Gene3D" id="3.40.50.2000">
    <property type="entry name" value="Glycogen Phosphorylase B"/>
    <property type="match status" value="2"/>
</dbReference>
<dbReference type="SUPFAM" id="SSF53756">
    <property type="entry name" value="UDP-Glycosyltransferase/glycogen phosphorylase"/>
    <property type="match status" value="1"/>
</dbReference>
<accession>A0A1H3FM63</accession>
<feature type="compositionally biased region" description="Gly residues" evidence="1">
    <location>
        <begin position="22"/>
        <end position="32"/>
    </location>
</feature>
<sequence>MATTIFKAIPDNRAEARREADGGAGAQAGGRTGAQAGATRTLPAGLDGVVERLGRGRRILFAPGPGDVEGTWRRWRAGEDDPGIAALAYSAQVYELAARLGASLEVRTEAPPTADAPRDATDPVAFAHLPARAGSGAGHHLRQIRHAFELAREARRTGAELVICQRFLGHFWPLAAARLGGTRLVISLHNGFWPAHRGPNRLERAIGALNGLALRLAGARVICVSEAVREQALRIGLRAEAVDVHIPQYAEPWRDAWTPRLPDRPLRRLVYAGRIEADKGVFDLLGAFAGLARAHPELRLEFLGAGSKLEALREAARAAGLEGRADFAGHLPGDALRARLADADLLVCPTGPGFSEGLAKTPIEAALLGVPALLSDGVPCAALLAGATETFRAGDAADLEARIAALIAAPARLAAMNAAAERLRERFFDRRLGLGARLALAADAAFEGRRTSPARSLATEPPVRAAAG</sequence>
<dbReference type="RefSeq" id="WP_176954863.1">
    <property type="nucleotide sequence ID" value="NZ_FNMZ01000013.1"/>
</dbReference>
<reference evidence="4 5" key="1">
    <citation type="submission" date="2016-10" db="EMBL/GenBank/DDBJ databases">
        <authorList>
            <person name="de Groot N.N."/>
        </authorList>
    </citation>
    <scope>NUCLEOTIDE SEQUENCE [LARGE SCALE GENOMIC DNA]</scope>
    <source>
        <strain evidence="4 5">DSM 17890</strain>
    </source>
</reference>
<evidence type="ECO:0000313" key="5">
    <source>
        <dbReference type="Proteomes" id="UP000199118"/>
    </source>
</evidence>
<dbReference type="InterPro" id="IPR001296">
    <property type="entry name" value="Glyco_trans_1"/>
</dbReference>
<name>A0A1H3FM63_9RHOB</name>
<dbReference type="PANTHER" id="PTHR12526">
    <property type="entry name" value="GLYCOSYLTRANSFERASE"/>
    <property type="match status" value="1"/>
</dbReference>
<feature type="region of interest" description="Disordered" evidence="1">
    <location>
        <begin position="9"/>
        <end position="40"/>
    </location>
</feature>
<dbReference type="Pfam" id="PF13439">
    <property type="entry name" value="Glyco_transf_4"/>
    <property type="match status" value="1"/>
</dbReference>